<dbReference type="PANTHER" id="PTHR47843">
    <property type="entry name" value="BTB DOMAIN-CONTAINING PROTEIN-RELATED"/>
    <property type="match status" value="1"/>
</dbReference>
<sequence>MANHPAAIPAVDYSDEIEELGFAETHTRIVDLPEDDPDVLGRFLQFLYTGTYEDGVIGAWTSAAEASIITPEEVEELLATVPGTAIEPESEDGEDGDYYPDNDQYNVNDFHDFSEGDFDEDDFEEDFLSDEEQEDEDMESSSEGSTPEEQRMAEAAEELRFLAISPESGDEDHQHDFSEADCQRQALFLPLRLFIMADKYDVPSLKLLARKCFRHAAEMLWESVDYFPDLVDELYSNTPEQDDGMRSIVCRLVGLTIVGPE</sequence>
<dbReference type="AlphaFoldDB" id="A0AAN6V428"/>
<evidence type="ECO:0000256" key="1">
    <source>
        <dbReference type="SAM" id="MobiDB-lite"/>
    </source>
</evidence>
<reference evidence="2" key="1">
    <citation type="journal article" date="2023" name="Mol. Phylogenet. Evol.">
        <title>Genome-scale phylogeny and comparative genomics of the fungal order Sordariales.</title>
        <authorList>
            <person name="Hensen N."/>
            <person name="Bonometti L."/>
            <person name="Westerberg I."/>
            <person name="Brannstrom I.O."/>
            <person name="Guillou S."/>
            <person name="Cros-Aarteil S."/>
            <person name="Calhoun S."/>
            <person name="Haridas S."/>
            <person name="Kuo A."/>
            <person name="Mondo S."/>
            <person name="Pangilinan J."/>
            <person name="Riley R."/>
            <person name="LaButti K."/>
            <person name="Andreopoulos B."/>
            <person name="Lipzen A."/>
            <person name="Chen C."/>
            <person name="Yan M."/>
            <person name="Daum C."/>
            <person name="Ng V."/>
            <person name="Clum A."/>
            <person name="Steindorff A."/>
            <person name="Ohm R.A."/>
            <person name="Martin F."/>
            <person name="Silar P."/>
            <person name="Natvig D.O."/>
            <person name="Lalanne C."/>
            <person name="Gautier V."/>
            <person name="Ament-Velasquez S.L."/>
            <person name="Kruys A."/>
            <person name="Hutchinson M.I."/>
            <person name="Powell A.J."/>
            <person name="Barry K."/>
            <person name="Miller A.N."/>
            <person name="Grigoriev I.V."/>
            <person name="Debuchy R."/>
            <person name="Gladieux P."/>
            <person name="Hiltunen Thoren M."/>
            <person name="Johannesson H."/>
        </authorList>
    </citation>
    <scope>NUCLEOTIDE SEQUENCE</scope>
    <source>
        <strain evidence="2">CBS 141.50</strain>
    </source>
</reference>
<proteinExistence type="predicted"/>
<dbReference type="PANTHER" id="PTHR47843:SF5">
    <property type="entry name" value="BTB_POZ DOMAIN PROTEIN"/>
    <property type="match status" value="1"/>
</dbReference>
<organism evidence="2 3">
    <name type="scientific">Dichotomopilus funicola</name>
    <dbReference type="NCBI Taxonomy" id="1934379"/>
    <lineage>
        <taxon>Eukaryota</taxon>
        <taxon>Fungi</taxon>
        <taxon>Dikarya</taxon>
        <taxon>Ascomycota</taxon>
        <taxon>Pezizomycotina</taxon>
        <taxon>Sordariomycetes</taxon>
        <taxon>Sordariomycetidae</taxon>
        <taxon>Sordariales</taxon>
        <taxon>Chaetomiaceae</taxon>
        <taxon>Dichotomopilus</taxon>
    </lineage>
</organism>
<comment type="caution">
    <text evidence="2">The sequence shown here is derived from an EMBL/GenBank/DDBJ whole genome shotgun (WGS) entry which is preliminary data.</text>
</comment>
<reference evidence="2" key="2">
    <citation type="submission" date="2023-05" db="EMBL/GenBank/DDBJ databases">
        <authorList>
            <consortium name="Lawrence Berkeley National Laboratory"/>
            <person name="Steindorff A."/>
            <person name="Hensen N."/>
            <person name="Bonometti L."/>
            <person name="Westerberg I."/>
            <person name="Brannstrom I.O."/>
            <person name="Guillou S."/>
            <person name="Cros-Aarteil S."/>
            <person name="Calhoun S."/>
            <person name="Haridas S."/>
            <person name="Kuo A."/>
            <person name="Mondo S."/>
            <person name="Pangilinan J."/>
            <person name="Riley R."/>
            <person name="Labutti K."/>
            <person name="Andreopoulos B."/>
            <person name="Lipzen A."/>
            <person name="Chen C."/>
            <person name="Yanf M."/>
            <person name="Daum C."/>
            <person name="Ng V."/>
            <person name="Clum A."/>
            <person name="Ohm R."/>
            <person name="Martin F."/>
            <person name="Silar P."/>
            <person name="Natvig D."/>
            <person name="Lalanne C."/>
            <person name="Gautier V."/>
            <person name="Ament-Velasquez S.L."/>
            <person name="Kruys A."/>
            <person name="Hutchinson M.I."/>
            <person name="Powell A.J."/>
            <person name="Barry K."/>
            <person name="Miller A.N."/>
            <person name="Grigoriev I.V."/>
            <person name="Debuchy R."/>
            <person name="Gladieux P."/>
            <person name="Thoren M.H."/>
            <person name="Johannesson H."/>
        </authorList>
    </citation>
    <scope>NUCLEOTIDE SEQUENCE</scope>
    <source>
        <strain evidence="2">CBS 141.50</strain>
    </source>
</reference>
<keyword evidence="3" id="KW-1185">Reference proteome</keyword>
<dbReference type="CDD" id="cd18186">
    <property type="entry name" value="BTB_POZ_ZBTB_KLHL-like"/>
    <property type="match status" value="1"/>
</dbReference>
<gene>
    <name evidence="2" type="ORF">C8A04DRAFT_29195</name>
</gene>
<dbReference type="EMBL" id="MU853589">
    <property type="protein sequence ID" value="KAK4143176.1"/>
    <property type="molecule type" value="Genomic_DNA"/>
</dbReference>
<dbReference type="Proteomes" id="UP001302676">
    <property type="component" value="Unassembled WGS sequence"/>
</dbReference>
<feature type="compositionally biased region" description="Acidic residues" evidence="1">
    <location>
        <begin position="127"/>
        <end position="140"/>
    </location>
</feature>
<dbReference type="Gene3D" id="3.30.710.10">
    <property type="entry name" value="Potassium Channel Kv1.1, Chain A"/>
    <property type="match status" value="1"/>
</dbReference>
<dbReference type="InterPro" id="IPR011333">
    <property type="entry name" value="SKP1/BTB/POZ_sf"/>
</dbReference>
<feature type="compositionally biased region" description="Acidic residues" evidence="1">
    <location>
        <begin position="88"/>
        <end position="100"/>
    </location>
</feature>
<dbReference type="GeneID" id="87817531"/>
<dbReference type="RefSeq" id="XP_062636547.1">
    <property type="nucleotide sequence ID" value="XM_062780918.1"/>
</dbReference>
<evidence type="ECO:0000313" key="3">
    <source>
        <dbReference type="Proteomes" id="UP001302676"/>
    </source>
</evidence>
<name>A0AAN6V428_9PEZI</name>
<feature type="region of interest" description="Disordered" evidence="1">
    <location>
        <begin position="127"/>
        <end position="154"/>
    </location>
</feature>
<evidence type="ECO:0000313" key="2">
    <source>
        <dbReference type="EMBL" id="KAK4143176.1"/>
    </source>
</evidence>
<evidence type="ECO:0008006" key="4">
    <source>
        <dbReference type="Google" id="ProtNLM"/>
    </source>
</evidence>
<accession>A0AAN6V428</accession>
<feature type="region of interest" description="Disordered" evidence="1">
    <location>
        <begin position="82"/>
        <end position="104"/>
    </location>
</feature>
<protein>
    <recommendedName>
        <fullName evidence="4">BTB domain-containing protein</fullName>
    </recommendedName>
</protein>